<gene>
    <name evidence="2" type="ORF">AVDCRST_MAG41-750</name>
</gene>
<accession>A0A6J4HKH5</accession>
<organism evidence="2">
    <name type="scientific">uncultured Mycobacteriales bacterium</name>
    <dbReference type="NCBI Taxonomy" id="581187"/>
    <lineage>
        <taxon>Bacteria</taxon>
        <taxon>Bacillati</taxon>
        <taxon>Actinomycetota</taxon>
        <taxon>Actinomycetes</taxon>
        <taxon>Mycobacteriales</taxon>
        <taxon>environmental samples</taxon>
    </lineage>
</organism>
<dbReference type="AlphaFoldDB" id="A0A6J4HKH5"/>
<evidence type="ECO:0000256" key="1">
    <source>
        <dbReference type="SAM" id="MobiDB-lite"/>
    </source>
</evidence>
<reference evidence="2" key="1">
    <citation type="submission" date="2020-02" db="EMBL/GenBank/DDBJ databases">
        <authorList>
            <person name="Meier V. D."/>
        </authorList>
    </citation>
    <scope>NUCLEOTIDE SEQUENCE</scope>
    <source>
        <strain evidence="2">AVDCRST_MAG41</strain>
    </source>
</reference>
<feature type="non-terminal residue" evidence="2">
    <location>
        <position position="1"/>
    </location>
</feature>
<proteinExistence type="predicted"/>
<evidence type="ECO:0000313" key="2">
    <source>
        <dbReference type="EMBL" id="CAA9226304.1"/>
    </source>
</evidence>
<feature type="non-terminal residue" evidence="2">
    <location>
        <position position="46"/>
    </location>
</feature>
<sequence>VAGSAGVPQFRETVEGELSEDEGFRAAGRVQRSSPLDRPGRGPAQL</sequence>
<name>A0A6J4HKH5_9ACTN</name>
<protein>
    <submittedName>
        <fullName evidence="2">Uncharacterized protein</fullName>
    </submittedName>
</protein>
<dbReference type="EMBL" id="CADCTP010000079">
    <property type="protein sequence ID" value="CAA9226304.1"/>
    <property type="molecule type" value="Genomic_DNA"/>
</dbReference>
<feature type="region of interest" description="Disordered" evidence="1">
    <location>
        <begin position="1"/>
        <end position="46"/>
    </location>
</feature>